<comment type="caution">
    <text evidence="2">The sequence shown here is derived from an EMBL/GenBank/DDBJ whole genome shotgun (WGS) entry which is preliminary data.</text>
</comment>
<name>A0ABS6WIJ3_9HYPH</name>
<feature type="region of interest" description="Disordered" evidence="1">
    <location>
        <begin position="65"/>
        <end position="124"/>
    </location>
</feature>
<feature type="compositionally biased region" description="Polar residues" evidence="1">
    <location>
        <begin position="71"/>
        <end position="89"/>
    </location>
</feature>
<evidence type="ECO:0000256" key="1">
    <source>
        <dbReference type="SAM" id="MobiDB-lite"/>
    </source>
</evidence>
<organism evidence="2 3">
    <name type="scientific">Pseudohoeflea coraliihabitans</name>
    <dbReference type="NCBI Taxonomy" id="2860393"/>
    <lineage>
        <taxon>Bacteria</taxon>
        <taxon>Pseudomonadati</taxon>
        <taxon>Pseudomonadota</taxon>
        <taxon>Alphaproteobacteria</taxon>
        <taxon>Hyphomicrobiales</taxon>
        <taxon>Rhizobiaceae</taxon>
        <taxon>Pseudohoeflea</taxon>
    </lineage>
</organism>
<dbReference type="EMBL" id="JAHWQX010000001">
    <property type="protein sequence ID" value="MBW3095680.1"/>
    <property type="molecule type" value="Genomic_DNA"/>
</dbReference>
<protein>
    <submittedName>
        <fullName evidence="2">Uncharacterized protein</fullName>
    </submittedName>
</protein>
<keyword evidence="3" id="KW-1185">Reference proteome</keyword>
<proteinExistence type="predicted"/>
<evidence type="ECO:0000313" key="2">
    <source>
        <dbReference type="EMBL" id="MBW3095680.1"/>
    </source>
</evidence>
<dbReference type="Proteomes" id="UP001430804">
    <property type="component" value="Unassembled WGS sequence"/>
</dbReference>
<accession>A0ABS6WIJ3</accession>
<evidence type="ECO:0000313" key="3">
    <source>
        <dbReference type="Proteomes" id="UP001430804"/>
    </source>
</evidence>
<dbReference type="RefSeq" id="WP_219157071.1">
    <property type="nucleotide sequence ID" value="NZ_JAHWQX010000001.1"/>
</dbReference>
<feature type="compositionally biased region" description="Low complexity" evidence="1">
    <location>
        <begin position="98"/>
        <end position="113"/>
    </location>
</feature>
<reference evidence="2" key="1">
    <citation type="submission" date="2021-07" db="EMBL/GenBank/DDBJ databases">
        <title>Pseudohoeflea marina sp. nov. a polyhydroxyalcanoate-producing bacterium.</title>
        <authorList>
            <person name="Zheng W."/>
            <person name="Yu S."/>
            <person name="Huang Y."/>
        </authorList>
    </citation>
    <scope>NUCLEOTIDE SEQUENCE</scope>
    <source>
        <strain evidence="2">DP4N28-3</strain>
    </source>
</reference>
<sequence length="124" mass="13338">MSALESCMSPEAVVSRLEQRGIAISERNLRKTARKLGTCRQLGNALFFTEADLEALINSMLVQPKGEDECGSSSAARSGITGSLLTGRQSVDLRERLTSGSRKTSRTSTNSASDVLPFTGRNRS</sequence>
<gene>
    <name evidence="2" type="ORF">KY465_00140</name>
</gene>